<keyword evidence="9 11" id="KW-0406">Ion transport</keyword>
<comment type="caution">
    <text evidence="12">The sequence shown here is derived from an EMBL/GenBank/DDBJ whole genome shotgun (WGS) entry which is preliminary data.</text>
</comment>
<evidence type="ECO:0000256" key="7">
    <source>
        <dbReference type="ARBA" id="ARBA00022958"/>
    </source>
</evidence>
<keyword evidence="5 11" id="KW-0547">Nucleotide-binding</keyword>
<dbReference type="NCBIfam" id="NF001454">
    <property type="entry name" value="PRK00315.1"/>
    <property type="match status" value="1"/>
</dbReference>
<dbReference type="NCBIfam" id="NF010601">
    <property type="entry name" value="PRK13997.1"/>
    <property type="match status" value="1"/>
</dbReference>
<proteinExistence type="inferred from homology"/>
<dbReference type="EMBL" id="WBPG01000031">
    <property type="protein sequence ID" value="KAB2439818.1"/>
    <property type="molecule type" value="Genomic_DNA"/>
</dbReference>
<accession>A0A7V7V3L3</accession>
<dbReference type="Proteomes" id="UP000470409">
    <property type="component" value="Unassembled WGS sequence"/>
</dbReference>
<keyword evidence="3 11" id="KW-0633">Potassium transport</keyword>
<evidence type="ECO:0000256" key="8">
    <source>
        <dbReference type="ARBA" id="ARBA00022989"/>
    </source>
</evidence>
<dbReference type="PANTHER" id="PTHR30042:SF2">
    <property type="entry name" value="POTASSIUM-TRANSPORTING ATPASE KDPC SUBUNIT"/>
    <property type="match status" value="1"/>
</dbReference>
<comment type="subcellular location">
    <subcellularLocation>
        <location evidence="11">Cell membrane</location>
        <topology evidence="11">Single-pass membrane protein</topology>
    </subcellularLocation>
</comment>
<dbReference type="GO" id="GO:0005886">
    <property type="term" value="C:plasma membrane"/>
    <property type="evidence" value="ECO:0007669"/>
    <property type="project" value="UniProtKB-SubCell"/>
</dbReference>
<keyword evidence="6 11" id="KW-0067">ATP-binding</keyword>
<evidence type="ECO:0000256" key="10">
    <source>
        <dbReference type="ARBA" id="ARBA00023136"/>
    </source>
</evidence>
<organism evidence="12 13">
    <name type="scientific">Bacillus luti</name>
    <dbReference type="NCBI Taxonomy" id="2026191"/>
    <lineage>
        <taxon>Bacteria</taxon>
        <taxon>Bacillati</taxon>
        <taxon>Bacillota</taxon>
        <taxon>Bacilli</taxon>
        <taxon>Bacillales</taxon>
        <taxon>Bacillaceae</taxon>
        <taxon>Bacillus</taxon>
        <taxon>Bacillus cereus group</taxon>
    </lineage>
</organism>
<keyword evidence="8 11" id="KW-1133">Transmembrane helix</keyword>
<keyword evidence="10 11" id="KW-0472">Membrane</keyword>
<sequence length="192" mass="21041">MTEKQNLFGPVVRLTGVLVVLCGLVYPAVVTGVAQVTMKDNGEGSLIYNNGEIIGSKLIGQEFKDPKYFQGRVSSIGYKAEGSGSNNYAPSNLDLLHRTEESIEEWKKDNPSVPVTEVPMDLVTNSASGLDPDISPQAAYAQVERVAKETKVSKDKLKDMIASHTEGRVLGLYGEERVNVLKLNMEVHKFKK</sequence>
<dbReference type="Pfam" id="PF02669">
    <property type="entry name" value="KdpC"/>
    <property type="match status" value="1"/>
</dbReference>
<keyword evidence="2 11" id="KW-1003">Cell membrane</keyword>
<dbReference type="PIRSF" id="PIRSF001296">
    <property type="entry name" value="K_ATPase_KdpC"/>
    <property type="match status" value="1"/>
</dbReference>
<comment type="subunit">
    <text evidence="11">The system is composed of three essential subunits: KdpA, KdpB and KdpC.</text>
</comment>
<name>A0A7V7V3L3_9BACI</name>
<keyword evidence="7 11" id="KW-0630">Potassium</keyword>
<evidence type="ECO:0000256" key="11">
    <source>
        <dbReference type="HAMAP-Rule" id="MF_00276"/>
    </source>
</evidence>
<evidence type="ECO:0000256" key="4">
    <source>
        <dbReference type="ARBA" id="ARBA00022692"/>
    </source>
</evidence>
<comment type="function">
    <text evidence="11">Part of the high-affinity ATP-driven potassium transport (or Kdp) system, which catalyzes the hydrolysis of ATP coupled with the electrogenic transport of potassium into the cytoplasm. This subunit acts as a catalytic chaperone that increases the ATP-binding affinity of the ATP-hydrolyzing subunit KdpB by the formation of a transient KdpB/KdpC/ATP ternary complex.</text>
</comment>
<evidence type="ECO:0000256" key="5">
    <source>
        <dbReference type="ARBA" id="ARBA00022741"/>
    </source>
</evidence>
<reference evidence="12 13" key="1">
    <citation type="submission" date="2019-10" db="EMBL/GenBank/DDBJ databases">
        <title>Bacillus from the desert of Cuatro Cinegas, Coahuila.</title>
        <authorList>
            <person name="Olmedo-Alvarez G."/>
            <person name="Saldana S."/>
            <person name="Barcelo D."/>
        </authorList>
    </citation>
    <scope>NUCLEOTIDE SEQUENCE [LARGE SCALE GENOMIC DNA]</scope>
    <source>
        <strain evidence="12 13">CH155b_5T</strain>
    </source>
</reference>
<dbReference type="RefSeq" id="WP_151628250.1">
    <property type="nucleotide sequence ID" value="NZ_WBPG01000031.1"/>
</dbReference>
<dbReference type="HAMAP" id="MF_00276">
    <property type="entry name" value="KdpC"/>
    <property type="match status" value="1"/>
</dbReference>
<evidence type="ECO:0000256" key="2">
    <source>
        <dbReference type="ARBA" id="ARBA00022475"/>
    </source>
</evidence>
<comment type="similarity">
    <text evidence="11">Belongs to the KdpC family.</text>
</comment>
<dbReference type="GO" id="GO:0005524">
    <property type="term" value="F:ATP binding"/>
    <property type="evidence" value="ECO:0007669"/>
    <property type="project" value="UniProtKB-UniRule"/>
</dbReference>
<dbReference type="InterPro" id="IPR003820">
    <property type="entry name" value="KdpC"/>
</dbReference>
<keyword evidence="4 11" id="KW-0812">Transmembrane</keyword>
<dbReference type="AlphaFoldDB" id="A0A7V7V3L3"/>
<dbReference type="NCBIfam" id="TIGR00681">
    <property type="entry name" value="kdpC"/>
    <property type="match status" value="1"/>
</dbReference>
<evidence type="ECO:0000256" key="1">
    <source>
        <dbReference type="ARBA" id="ARBA00022448"/>
    </source>
</evidence>
<evidence type="ECO:0000313" key="12">
    <source>
        <dbReference type="EMBL" id="KAB2439818.1"/>
    </source>
</evidence>
<keyword evidence="1 11" id="KW-0813">Transport</keyword>
<dbReference type="PANTHER" id="PTHR30042">
    <property type="entry name" value="POTASSIUM-TRANSPORTING ATPASE C CHAIN"/>
    <property type="match status" value="1"/>
</dbReference>
<gene>
    <name evidence="11 12" type="primary">kdpC</name>
    <name evidence="12" type="ORF">F8163_27750</name>
</gene>
<feature type="transmembrane region" description="Helical" evidence="11">
    <location>
        <begin position="7"/>
        <end position="29"/>
    </location>
</feature>
<evidence type="ECO:0000256" key="3">
    <source>
        <dbReference type="ARBA" id="ARBA00022538"/>
    </source>
</evidence>
<dbReference type="GO" id="GO:0008556">
    <property type="term" value="F:P-type potassium transmembrane transporter activity"/>
    <property type="evidence" value="ECO:0007669"/>
    <property type="project" value="InterPro"/>
</dbReference>
<evidence type="ECO:0000256" key="6">
    <source>
        <dbReference type="ARBA" id="ARBA00022840"/>
    </source>
</evidence>
<evidence type="ECO:0000256" key="9">
    <source>
        <dbReference type="ARBA" id="ARBA00023065"/>
    </source>
</evidence>
<protein>
    <recommendedName>
        <fullName evidence="11">Potassium-transporting ATPase KdpC subunit</fullName>
    </recommendedName>
    <alternativeName>
        <fullName evidence="11">ATP phosphohydrolase [potassium-transporting] C chain</fullName>
    </alternativeName>
    <alternativeName>
        <fullName evidence="11">Potassium-binding and translocating subunit C</fullName>
    </alternativeName>
    <alternativeName>
        <fullName evidence="11">Potassium-translocating ATPase C chain</fullName>
    </alternativeName>
</protein>
<evidence type="ECO:0000313" key="13">
    <source>
        <dbReference type="Proteomes" id="UP000470409"/>
    </source>
</evidence>